<evidence type="ECO:0000313" key="31">
    <source>
        <dbReference type="Proteomes" id="UP000485085"/>
    </source>
</evidence>
<reference evidence="13 30" key="10">
    <citation type="journal article" date="2020" name="Antibiotics">
        <title>Molecular Typing, Characterization of Antimicrobial Resistance, Virulence Profiling and Analysis of Whole-Genome Sequence of Clinical Klebsiella pneumoniae Isolates.</title>
        <authorList>
            <person name="Shelenkov A."/>
            <person name="Mikhaylova Y."/>
            <person name="Yanushevich Y."/>
            <person name="Samoilov A."/>
            <person name="Petrova L."/>
            <person name="Fomina V."/>
            <person name="Gusarov V."/>
            <person name="Zamyatin M."/>
            <person name="Shagin D."/>
            <person name="Akimkin V."/>
        </authorList>
    </citation>
    <scope>NUCLEOTIDE SEQUENCE [LARGE SCALE GENOMIC DNA]</scope>
    <source>
        <strain evidence="13 30">CriePir120</strain>
    </source>
</reference>
<dbReference type="EMBL" id="CP066534">
    <property type="protein sequence ID" value="QQL31228.1"/>
    <property type="molecule type" value="Genomic_DNA"/>
</dbReference>
<dbReference type="InterPro" id="IPR051271">
    <property type="entry name" value="2C-system_Tx_regulators"/>
</dbReference>
<dbReference type="KEGG" id="kpb:FH42_03655"/>
<dbReference type="CDD" id="cd19925">
    <property type="entry name" value="REC_citrate_TCS"/>
    <property type="match status" value="1"/>
</dbReference>
<keyword evidence="4 9" id="KW-0902">Two-component regulatory system</keyword>
<protein>
    <recommendedName>
        <fullName evidence="9">Transcriptional regulatory protein</fullName>
    </recommendedName>
</protein>
<dbReference type="EMBL" id="CP063008">
    <property type="protein sequence ID" value="QOU49587.1"/>
    <property type="molecule type" value="Genomic_DNA"/>
</dbReference>
<dbReference type="KEGG" id="kpne:KU54_013910"/>
<dbReference type="InterPro" id="IPR024187">
    <property type="entry name" value="Sig_transdc_resp-reg_cit/mal"/>
</dbReference>
<evidence type="ECO:0000256" key="3">
    <source>
        <dbReference type="ARBA" id="ARBA00022553"/>
    </source>
</evidence>
<evidence type="ECO:0000256" key="4">
    <source>
        <dbReference type="ARBA" id="ARBA00023012"/>
    </source>
</evidence>
<dbReference type="EMBL" id="MPYG04000138">
    <property type="protein sequence ID" value="ROG93901.1"/>
    <property type="molecule type" value="Genomic_DNA"/>
</dbReference>
<keyword evidence="8 9" id="KW-0804">Transcription</keyword>
<dbReference type="RefSeq" id="WP_002903620.1">
    <property type="nucleotide sequence ID" value="NZ_AP018671.1"/>
</dbReference>
<dbReference type="SMR" id="A0A081M763"/>
<dbReference type="GO" id="GO:0005737">
    <property type="term" value="C:cytoplasm"/>
    <property type="evidence" value="ECO:0007669"/>
    <property type="project" value="UniProtKB-SubCell"/>
</dbReference>
<name>A0A081M763_KLEPN</name>
<dbReference type="Proteomes" id="UP000275975">
    <property type="component" value="Unassembled WGS sequence"/>
</dbReference>
<evidence type="ECO:0000313" key="13">
    <source>
        <dbReference type="EMBL" id="QOU49587.1"/>
    </source>
</evidence>
<evidence type="ECO:0000313" key="12">
    <source>
        <dbReference type="EMBL" id="MUA39579.1"/>
    </source>
</evidence>
<dbReference type="EMBL" id="WNPO01000010">
    <property type="protein sequence ID" value="MUA39579.1"/>
    <property type="molecule type" value="Genomic_DNA"/>
</dbReference>
<dbReference type="PANTHER" id="PTHR45526">
    <property type="entry name" value="TRANSCRIPTIONAL REGULATORY PROTEIN DPIA"/>
    <property type="match status" value="1"/>
</dbReference>
<dbReference type="Proteomes" id="UP000253559">
    <property type="component" value="Unassembled WGS sequence"/>
</dbReference>
<comment type="subcellular location">
    <subcellularLocation>
        <location evidence="1 9">Cytoplasm</location>
    </subcellularLocation>
</comment>
<reference evidence="16" key="2">
    <citation type="submission" date="2018-07" db="EMBL/GenBank/DDBJ databases">
        <authorList>
            <person name="Martins R.C."/>
            <person name="Perdigao-Neto L.V."/>
            <person name="Costa S.F."/>
            <person name="Levin A.S.S."/>
        </authorList>
    </citation>
    <scope>NUCLEOTIDE SEQUENCE</scope>
    <source>
        <strain evidence="16">BC_5001</strain>
    </source>
</reference>
<evidence type="ECO:0000313" key="16">
    <source>
        <dbReference type="EMBL" id="RBZ24544.1"/>
    </source>
</evidence>
<dbReference type="GO" id="GO:0003700">
    <property type="term" value="F:DNA-binding transcription factor activity"/>
    <property type="evidence" value="ECO:0007669"/>
    <property type="project" value="InterPro"/>
</dbReference>
<evidence type="ECO:0000256" key="1">
    <source>
        <dbReference type="ARBA" id="ARBA00004496"/>
    </source>
</evidence>
<proteinExistence type="predicted"/>
<evidence type="ECO:0000313" key="20">
    <source>
        <dbReference type="EMBL" id="SVN64432.1"/>
    </source>
</evidence>
<organism evidence="18 28">
    <name type="scientific">Klebsiella pneumoniae</name>
    <dbReference type="NCBI Taxonomy" id="573"/>
    <lineage>
        <taxon>Bacteria</taxon>
        <taxon>Pseudomonadati</taxon>
        <taxon>Pseudomonadota</taxon>
        <taxon>Gammaproteobacteria</taxon>
        <taxon>Enterobacterales</taxon>
        <taxon>Enterobacteriaceae</taxon>
        <taxon>Klebsiella/Raoultella group</taxon>
        <taxon>Klebsiella</taxon>
        <taxon>Klebsiella pneumoniae complex</taxon>
    </lineage>
</organism>
<dbReference type="EMBL" id="UJHH01000009">
    <property type="protein sequence ID" value="SWF72001.1"/>
    <property type="molecule type" value="Genomic_DNA"/>
</dbReference>
<evidence type="ECO:0000313" key="29">
    <source>
        <dbReference type="Proteomes" id="UP000294951"/>
    </source>
</evidence>
<dbReference type="Proteomes" id="UP000485085">
    <property type="component" value="Unassembled WGS sequence"/>
</dbReference>
<evidence type="ECO:0000313" key="23">
    <source>
        <dbReference type="EMBL" id="TDJ93680.1"/>
    </source>
</evidence>
<keyword evidence="6 9" id="KW-0238">DNA-binding</keyword>
<evidence type="ECO:0000256" key="6">
    <source>
        <dbReference type="ARBA" id="ARBA00023125"/>
    </source>
</evidence>
<dbReference type="NCBIfam" id="NF007750">
    <property type="entry name" value="PRK10430.1"/>
    <property type="match status" value="1"/>
</dbReference>
<evidence type="ECO:0000313" key="21">
    <source>
        <dbReference type="EMBL" id="SWF72001.1"/>
    </source>
</evidence>
<evidence type="ECO:0000313" key="14">
    <source>
        <dbReference type="EMBL" id="QQL31228.1"/>
    </source>
</evidence>
<dbReference type="EMBL" id="UIUC01000008">
    <property type="protein sequence ID" value="SVN64432.1"/>
    <property type="molecule type" value="Genomic_DNA"/>
</dbReference>
<dbReference type="KEGG" id="kpnu:LI86_13845"/>
<evidence type="ECO:0000256" key="5">
    <source>
        <dbReference type="ARBA" id="ARBA00023015"/>
    </source>
</evidence>
<evidence type="ECO:0000256" key="8">
    <source>
        <dbReference type="ARBA" id="ARBA00023163"/>
    </source>
</evidence>
<dbReference type="GO" id="GO:0003677">
    <property type="term" value="F:DNA binding"/>
    <property type="evidence" value="ECO:0007669"/>
    <property type="project" value="UniProtKB-KW"/>
</dbReference>
<dbReference type="EMBL" id="SMTN01000036">
    <property type="protein sequence ID" value="TDJ93680.1"/>
    <property type="molecule type" value="Genomic_DNA"/>
</dbReference>
<evidence type="ECO:0000313" key="27">
    <source>
        <dbReference type="Proteomes" id="UP000275975"/>
    </source>
</evidence>
<dbReference type="EMBL" id="QRCF01000008">
    <property type="protein sequence ID" value="RDT93656.1"/>
    <property type="molecule type" value="Genomic_DNA"/>
</dbReference>
<keyword evidence="3 10" id="KW-0597">Phosphoprotein</keyword>
<dbReference type="Proteomes" id="UP000258905">
    <property type="component" value="Unassembled WGS sequence"/>
</dbReference>
<dbReference type="Proteomes" id="UP000439817">
    <property type="component" value="Chromosome"/>
</dbReference>
<gene>
    <name evidence="18" type="primary">dcuR</name>
    <name evidence="18" type="ORF">BL124_00018635</name>
    <name evidence="16" type="ORF">DM078_08660</name>
    <name evidence="17" type="ORF">DW286_09625</name>
    <name evidence="23" type="ORF">E1814_23530</name>
    <name evidence="19" type="ORF">EAO17_26790</name>
    <name evidence="13" type="ORF">GJJ08_014500</name>
    <name evidence="12" type="ORF">GNF00_06945</name>
    <name evidence="14" type="ORF">H3G96_013445</name>
    <name evidence="15" type="ORF">JMZ77_13880</name>
    <name evidence="22" type="ORF">SAMEA3499874_01945</name>
    <name evidence="20" type="ORF">SAMEA3649591_02524</name>
    <name evidence="21" type="ORF">SAMEA3720909_02332</name>
</gene>
<evidence type="ECO:0000313" key="24">
    <source>
        <dbReference type="Proteomes" id="UP000257587"/>
    </source>
</evidence>
<feature type="modified residue" description="4-aspartylphosphate" evidence="10">
    <location>
        <position position="56"/>
    </location>
</feature>
<dbReference type="EMBL" id="UKAW01000004">
    <property type="protein sequence ID" value="SXG14144.1"/>
    <property type="molecule type" value="Genomic_DNA"/>
</dbReference>
<reference evidence="15 33" key="12">
    <citation type="submission" date="2021-01" db="EMBL/GenBank/DDBJ databases">
        <title>Genome sequencing of apramycin resistant K. pneumoniae.</title>
        <authorList>
            <person name="Chen L."/>
            <person name="Kreiswirth B."/>
        </authorList>
    </citation>
    <scope>NUCLEOTIDE SEQUENCE [LARGE SCALE GENOMIC DNA]</scope>
    <source>
        <strain evidence="15 33">59493</strain>
    </source>
</reference>
<dbReference type="Pfam" id="PF00072">
    <property type="entry name" value="Response_reg"/>
    <property type="match status" value="1"/>
</dbReference>
<dbReference type="Proteomes" id="UP000259364">
    <property type="component" value="Unassembled WGS sequence"/>
</dbReference>
<keyword evidence="5 9" id="KW-0805">Transcription regulation</keyword>
<dbReference type="GO" id="GO:0000156">
    <property type="term" value="F:phosphorelay response regulator activity"/>
    <property type="evidence" value="ECO:0007669"/>
    <property type="project" value="TreeGrafter"/>
</dbReference>
<reference evidence="23 29" key="8">
    <citation type="submission" date="2019-03" db="EMBL/GenBank/DDBJ databases">
        <title>Multidrug-Resistant Klebsiella pneumoniae Clinical Bloodstream Isolates in Shanghai, China.</title>
        <authorList>
            <person name="Wang S."/>
        </authorList>
    </citation>
    <scope>NUCLEOTIDE SEQUENCE [LARGE SCALE GENOMIC DNA]</scope>
    <source>
        <strain evidence="23 29">RJ1071</strain>
    </source>
</reference>
<dbReference type="Proteomes" id="UP000294951">
    <property type="component" value="Unassembled WGS sequence"/>
</dbReference>
<evidence type="ECO:0000313" key="19">
    <source>
        <dbReference type="EMBL" id="RRF09523.1"/>
    </source>
</evidence>
<reference evidence="12 31" key="9">
    <citation type="submission" date="2019-11" db="EMBL/GenBank/DDBJ databases">
        <title>Emergence of a novel subclone of carbapenem-resistant Klebsiella pneumoniae ST11 with enhanced virulence and transmissibility: a molecular epidemiological, clinical, genomic study.</title>
        <authorList>
            <person name="Zhou K."/>
        </authorList>
    </citation>
    <scope>NUCLEOTIDE SEQUENCE [LARGE SCALE GENOMIC DNA]</scope>
    <source>
        <strain evidence="12 31">KP_38044</strain>
    </source>
</reference>
<accession>A0A081M763</accession>
<dbReference type="AlphaFoldDB" id="A0A081M763"/>
<dbReference type="InterPro" id="IPR011006">
    <property type="entry name" value="CheY-like_superfamily"/>
</dbReference>
<evidence type="ECO:0000313" key="33">
    <source>
        <dbReference type="Proteomes" id="UP000595568"/>
    </source>
</evidence>
<dbReference type="Proteomes" id="UP000257587">
    <property type="component" value="Unassembled WGS sequence"/>
</dbReference>
<evidence type="ECO:0000313" key="15">
    <source>
        <dbReference type="EMBL" id="QQZ69335.1"/>
    </source>
</evidence>
<evidence type="ECO:0000313" key="22">
    <source>
        <dbReference type="EMBL" id="SXG14144.1"/>
    </source>
</evidence>
<dbReference type="Proteomes" id="UP000254657">
    <property type="component" value="Unassembled WGS sequence"/>
</dbReference>
<evidence type="ECO:0000313" key="28">
    <source>
        <dbReference type="Proteomes" id="UP000283322"/>
    </source>
</evidence>
<feature type="domain" description="Response regulatory" evidence="11">
    <location>
        <begin position="3"/>
        <end position="121"/>
    </location>
</feature>
<dbReference type="PROSITE" id="PS50110">
    <property type="entry name" value="RESPONSE_REGULATORY"/>
    <property type="match status" value="1"/>
</dbReference>
<dbReference type="Proteomes" id="UP000283322">
    <property type="component" value="Unassembled WGS sequence"/>
</dbReference>
<reference evidence="19 27" key="7">
    <citation type="journal article" date="2019" name="Antimicrob. Agents Chemother.">
        <title>Applying Rapid Whole Genome Sequencing to Predict Phenotypic Antimicrobial Susceptibility Testing Results Among Carbapenem-Resistant Klebsiella pneumoniae Clinical Isolates.</title>
        <authorList>
            <person name="Tamma P.D."/>
            <person name="Fan Y."/>
            <person name="Bergman Y."/>
            <person name="Pertea G."/>
            <person name="Kazmi A."/>
            <person name="Lewis S."/>
            <person name="Carroll K.C."/>
            <person name="Schatz M.C."/>
            <person name="Timp W."/>
            <person name="Simner P.J."/>
        </authorList>
    </citation>
    <scope>NUCLEOTIDE SEQUENCE [LARGE SCALE GENOMIC DNA]</scope>
    <source>
        <strain evidence="19 27">KLPN_104</strain>
    </source>
</reference>
<evidence type="ECO:0000256" key="9">
    <source>
        <dbReference type="PIRNR" id="PIRNR006171"/>
    </source>
</evidence>
<sequence>MINVLIVDDDAMVAELNRLYVARVPGFRCSASASTLSQAQEMINDPQQEIDLVLLDVYMQQDSGLDLLPTIRESGRAIDVIMITSAADAATVQTAMHYGVVDYLIKPFQFPRFEEALTTWREKRKLITGQPYYEQADVDRLLHGGAPEASDARKLPKGLTAQTLRTLCQWIDAHPDVEFSTDELAAAVNISRVSCRKYLIWLAQINILYTTIHYGATGRPVYRYRLVAEQYSLLKQYSQ</sequence>
<keyword evidence="2 9" id="KW-0963">Cytoplasm</keyword>
<dbReference type="EMBL" id="QOHW01000004">
    <property type="protein sequence ID" value="RBZ24544.1"/>
    <property type="molecule type" value="Genomic_DNA"/>
</dbReference>
<reference evidence="16" key="3">
    <citation type="submission" date="2018-08" db="EMBL/GenBank/DDBJ databases">
        <title>Klebsiella pneumoniae genome sequencing and assembly.</title>
        <authorList>
            <person name="Martins R.C.R."/>
            <person name="Perdigao-Neto L.V."/>
            <person name="Costa S.F."/>
            <person name="Levin A.S.S."/>
        </authorList>
    </citation>
    <scope>NUCLEOTIDE SEQUENCE</scope>
    <source>
        <strain evidence="16">BC_5001</strain>
    </source>
</reference>
<dbReference type="Proteomes" id="UP000532829">
    <property type="component" value="Chromosome"/>
</dbReference>
<dbReference type="SUPFAM" id="SSF52172">
    <property type="entry name" value="CheY-like"/>
    <property type="match status" value="1"/>
</dbReference>
<dbReference type="EMBL" id="RDAM01000001">
    <property type="protein sequence ID" value="RRF09523.1"/>
    <property type="molecule type" value="Genomic_DNA"/>
</dbReference>
<evidence type="ECO:0000313" key="18">
    <source>
        <dbReference type="EMBL" id="ROG93901.1"/>
    </source>
</evidence>
<dbReference type="PIRSF" id="PIRSF006171">
    <property type="entry name" value="RR_citrat_malat"/>
    <property type="match status" value="1"/>
</dbReference>
<dbReference type="SMART" id="SM00448">
    <property type="entry name" value="REC"/>
    <property type="match status" value="1"/>
</dbReference>
<dbReference type="EMBL" id="CP068602">
    <property type="protein sequence ID" value="QQZ69335.1"/>
    <property type="molecule type" value="Genomic_DNA"/>
</dbReference>
<reference evidence="24 25" key="4">
    <citation type="submission" date="2018-08" db="EMBL/GenBank/DDBJ databases">
        <authorList>
            <consortium name="Pathogen Informatics"/>
        </authorList>
    </citation>
    <scope>NUCLEOTIDE SEQUENCE [LARGE SCALE GENOMIC DNA]</scope>
    <source>
        <strain evidence="22 24">EuSCAPE_AT002</strain>
        <strain evidence="20 25">EuSCAPE_GR003</strain>
        <strain evidence="21 26">EuSCAPE_UK014</strain>
    </source>
</reference>
<evidence type="ECO:0000313" key="17">
    <source>
        <dbReference type="EMBL" id="RDT93656.1"/>
    </source>
</evidence>
<dbReference type="Proteomes" id="UP000595568">
    <property type="component" value="Chromosome"/>
</dbReference>
<reference evidence="14 32" key="11">
    <citation type="submission" date="2020-12" db="EMBL/GenBank/DDBJ databases">
        <title>The complete genome of Klebsiella pneumoniae strain 090374.</title>
        <authorList>
            <person name="Wei L."/>
            <person name="Wen H."/>
            <person name="Liu L."/>
            <person name="Feng Y."/>
            <person name="Zong Z."/>
        </authorList>
    </citation>
    <scope>NUCLEOTIDE SEQUENCE [LARGE SCALE GENOMIC DNA]</scope>
    <source>
        <strain evidence="14 32">WCHKP090374</strain>
    </source>
</reference>
<evidence type="ECO:0000313" key="32">
    <source>
        <dbReference type="Proteomes" id="UP000532829"/>
    </source>
</evidence>
<evidence type="ECO:0000256" key="2">
    <source>
        <dbReference type="ARBA" id="ARBA00022490"/>
    </source>
</evidence>
<evidence type="ECO:0000313" key="30">
    <source>
        <dbReference type="Proteomes" id="UP000439817"/>
    </source>
</evidence>
<evidence type="ECO:0000313" key="26">
    <source>
        <dbReference type="Proteomes" id="UP000259364"/>
    </source>
</evidence>
<accession>A0A0J2G6Z1</accession>
<evidence type="ECO:0000256" key="7">
    <source>
        <dbReference type="ARBA" id="ARBA00023159"/>
    </source>
</evidence>
<evidence type="ECO:0000313" key="25">
    <source>
        <dbReference type="Proteomes" id="UP000258905"/>
    </source>
</evidence>
<keyword evidence="7 9" id="KW-0010">Activator</keyword>
<reference evidence="18 28" key="6">
    <citation type="submission" date="2018-10" db="EMBL/GenBank/DDBJ databases">
        <authorList>
            <person name="Vanduin D."/>
            <person name="Fouts D."/>
            <person name="Wright M."/>
            <person name="Sutton G."/>
            <person name="Nguyen K."/>
            <person name="Kreiswirth B."/>
            <person name="Chen L."/>
            <person name="Rojas L."/>
            <person name="Hujer A."/>
            <person name="Hujer K."/>
            <person name="Bonomo R."/>
            <person name="Adams M."/>
        </authorList>
    </citation>
    <scope>NUCLEOTIDE SEQUENCE [LARGE SCALE GENOMIC DNA]</scope>
    <source>
        <strain evidence="18 28">CRK0165</strain>
    </source>
</reference>
<evidence type="ECO:0000256" key="10">
    <source>
        <dbReference type="PROSITE-ProRule" id="PRU00169"/>
    </source>
</evidence>
<dbReference type="Gene3D" id="3.40.50.2300">
    <property type="match status" value="1"/>
</dbReference>
<reference evidence="19" key="5">
    <citation type="submission" date="2018-10" db="EMBL/GenBank/DDBJ databases">
        <authorList>
            <person name="Fan Y."/>
            <person name="Timp W."/>
            <person name="Bergman Y."/>
            <person name="Tamma P."/>
            <person name="Simner P."/>
        </authorList>
    </citation>
    <scope>NUCLEOTIDE SEQUENCE</scope>
    <source>
        <strain evidence="19">KLPN_104</strain>
    </source>
</reference>
<dbReference type="InterPro" id="IPR001789">
    <property type="entry name" value="Sig_transdc_resp-reg_receiver"/>
</dbReference>
<dbReference type="PANTHER" id="PTHR45526:SF1">
    <property type="entry name" value="TRANSCRIPTIONAL REGULATORY PROTEIN DCUR-RELATED"/>
    <property type="match status" value="1"/>
</dbReference>
<evidence type="ECO:0000259" key="11">
    <source>
        <dbReference type="PROSITE" id="PS50110"/>
    </source>
</evidence>
<reference evidence="17" key="1">
    <citation type="submission" date="2018-07" db="EMBL/GenBank/DDBJ databases">
        <title>Draft genome sequence of Klebsiella pneumoniae K293.</title>
        <authorList>
            <person name="He F."/>
        </authorList>
    </citation>
    <scope>NUCLEOTIDE SEQUENCE</scope>
    <source>
        <strain evidence="17">K293</strain>
    </source>
</reference>